<dbReference type="AlphaFoldDB" id="A0AAU2GTL5"/>
<protein>
    <submittedName>
        <fullName evidence="1">Uncharacterized protein</fullName>
    </submittedName>
</protein>
<proteinExistence type="predicted"/>
<reference evidence="1" key="1">
    <citation type="submission" date="2022-10" db="EMBL/GenBank/DDBJ databases">
        <title>The complete genomes of actinobacterial strains from the NBC collection.</title>
        <authorList>
            <person name="Joergensen T.S."/>
            <person name="Alvarez Arevalo M."/>
            <person name="Sterndorff E.B."/>
            <person name="Faurdal D."/>
            <person name="Vuksanovic O."/>
            <person name="Mourched A.-S."/>
            <person name="Charusanti P."/>
            <person name="Shaw S."/>
            <person name="Blin K."/>
            <person name="Weber T."/>
        </authorList>
    </citation>
    <scope>NUCLEOTIDE SEQUENCE</scope>
    <source>
        <strain evidence="1">NBC_00060</strain>
    </source>
</reference>
<organism evidence="1">
    <name type="scientific">Streptomyces sp. NBC_00060</name>
    <dbReference type="NCBI Taxonomy" id="2975636"/>
    <lineage>
        <taxon>Bacteria</taxon>
        <taxon>Bacillati</taxon>
        <taxon>Actinomycetota</taxon>
        <taxon>Actinomycetes</taxon>
        <taxon>Kitasatosporales</taxon>
        <taxon>Streptomycetaceae</taxon>
        <taxon>Streptomyces</taxon>
    </lineage>
</organism>
<dbReference type="EMBL" id="CP108253">
    <property type="protein sequence ID" value="WTU39141.1"/>
    <property type="molecule type" value="Genomic_DNA"/>
</dbReference>
<name>A0AAU2GTL5_9ACTN</name>
<evidence type="ECO:0000313" key="1">
    <source>
        <dbReference type="EMBL" id="WTU39141.1"/>
    </source>
</evidence>
<accession>A0AAU2GTL5</accession>
<sequence length="346" mass="36720">MRHHFSWGEVFERSDLLADNGDWDGLIRLYDALGSALDSALADRPSPDDERELRQCRARVARVAMFELPAARAADAVRILVREYEDGLPHSGALWETLAHVRTWQEVGPHLRHPLLRHLVAHARVLRGEDLSLADGLDPAAYGGVPLSLAPWEAESWDVAQHPSSSGRSSGATAIASLSAVGREGRVRLPPTTGGAVPVTTPPEPLAPGAPTYCFAGISGPVRCGVEQAAARFLSGLPAGERPSYATPIPFAAAYPDLVLALGGSSAYGTVASTALGRIAVWRMLRGFAGLSEAAPAVDVSAFVAGLTCVTWELPSDEIWFLHLALGHGNHGGRSTSWIVDGQDVD</sequence>
<gene>
    <name evidence="1" type="ORF">OHV25_05880</name>
</gene>